<keyword evidence="9" id="KW-0297">G-protein coupled receptor</keyword>
<dbReference type="PROSITE" id="PS50038">
    <property type="entry name" value="FZ"/>
    <property type="match status" value="1"/>
</dbReference>
<evidence type="ECO:0000256" key="13">
    <source>
        <dbReference type="SAM" id="SignalP"/>
    </source>
</evidence>
<dbReference type="FunFam" id="1.10.2000.10:FF:000001">
    <property type="entry name" value="secreted frizzled-related protein 2"/>
    <property type="match status" value="1"/>
</dbReference>
<feature type="domain" description="NTR" evidence="15">
    <location>
        <begin position="164"/>
        <end position="287"/>
    </location>
</feature>
<dbReference type="GO" id="GO:0004930">
    <property type="term" value="F:G protein-coupled receptor activity"/>
    <property type="evidence" value="ECO:0007669"/>
    <property type="project" value="UniProtKB-KW"/>
</dbReference>
<feature type="signal peptide" evidence="13">
    <location>
        <begin position="1"/>
        <end position="23"/>
    </location>
</feature>
<keyword evidence="10 12" id="KW-1015">Disulfide bond</keyword>
<dbReference type="Pfam" id="PF01392">
    <property type="entry name" value="Fz"/>
    <property type="match status" value="1"/>
</dbReference>
<evidence type="ECO:0000259" key="14">
    <source>
        <dbReference type="PROSITE" id="PS50038"/>
    </source>
</evidence>
<sequence>MLPPTAYILLASLASLLVGISKAFDLGLSTKCVQIPNDMDICNNIEYSEMRLPNLMGQTTLEEVVPKSEKWKALLQSGCHDSARFFICSLYAPICMDTFLLPCRSMCEAVRDSCSPVLACQGQSWPQDVDCDRFPDGDEMCLLKGNKEYIYMYSGLPEPICHNCPAIEESISTKTALDTFCDSDFAVRVKLARRRFPVEFHKVEIEGHIDFIVRGDLVPYDTRNMINQWMLINGDCGVKILRNPRSPFFIITGVIENGRIVITRIFHWQKKDFQLTMAVKKWHQHKC</sequence>
<keyword evidence="4" id="KW-0217">Developmental protein</keyword>
<dbReference type="SUPFAM" id="SSF63501">
    <property type="entry name" value="Frizzled cysteine-rich domain"/>
    <property type="match status" value="1"/>
</dbReference>
<keyword evidence="17" id="KW-1185">Reference proteome</keyword>
<keyword evidence="11" id="KW-0807">Transducer</keyword>
<dbReference type="GO" id="GO:0035567">
    <property type="term" value="P:non-canonical Wnt signaling pathway"/>
    <property type="evidence" value="ECO:0007669"/>
    <property type="project" value="TreeGrafter"/>
</dbReference>
<dbReference type="InterPro" id="IPR015526">
    <property type="entry name" value="Frizzled/SFRP"/>
</dbReference>
<keyword evidence="6" id="KW-0879">Wnt signaling pathway</keyword>
<evidence type="ECO:0000256" key="3">
    <source>
        <dbReference type="ARBA" id="ARBA00010054"/>
    </source>
</evidence>
<dbReference type="AlphaFoldDB" id="A0A8C5ME52"/>
<dbReference type="PANTHER" id="PTHR11309">
    <property type="entry name" value="FRIZZLED"/>
    <property type="match status" value="1"/>
</dbReference>
<evidence type="ECO:0000256" key="6">
    <source>
        <dbReference type="ARBA" id="ARBA00022687"/>
    </source>
</evidence>
<dbReference type="CDD" id="cd03580">
    <property type="entry name" value="NTR_Sfrp1_like"/>
    <property type="match status" value="1"/>
</dbReference>
<evidence type="ECO:0000256" key="5">
    <source>
        <dbReference type="ARBA" id="ARBA00022525"/>
    </source>
</evidence>
<protein>
    <submittedName>
        <fullName evidence="16">Uncharacterized protein</fullName>
    </submittedName>
</protein>
<dbReference type="Gene3D" id="1.10.2000.10">
    <property type="entry name" value="Frizzled cysteine-rich domain"/>
    <property type="match status" value="1"/>
</dbReference>
<accession>A0A8C5ME52</accession>
<feature type="disulfide bond" evidence="12">
    <location>
        <begin position="42"/>
        <end position="88"/>
    </location>
</feature>
<dbReference type="GO" id="GO:0030154">
    <property type="term" value="P:cell differentiation"/>
    <property type="evidence" value="ECO:0007669"/>
    <property type="project" value="UniProtKB-KW"/>
</dbReference>
<evidence type="ECO:0000256" key="10">
    <source>
        <dbReference type="ARBA" id="ARBA00023157"/>
    </source>
</evidence>
<organism evidence="16 17">
    <name type="scientific">Leptobrachium leishanense</name>
    <name type="common">Leishan spiny toad</name>
    <dbReference type="NCBI Taxonomy" id="445787"/>
    <lineage>
        <taxon>Eukaryota</taxon>
        <taxon>Metazoa</taxon>
        <taxon>Chordata</taxon>
        <taxon>Craniata</taxon>
        <taxon>Vertebrata</taxon>
        <taxon>Euteleostomi</taxon>
        <taxon>Amphibia</taxon>
        <taxon>Batrachia</taxon>
        <taxon>Anura</taxon>
        <taxon>Pelobatoidea</taxon>
        <taxon>Megophryidae</taxon>
        <taxon>Leptobrachium</taxon>
    </lineage>
</organism>
<evidence type="ECO:0000256" key="4">
    <source>
        <dbReference type="ARBA" id="ARBA00022473"/>
    </source>
</evidence>
<evidence type="ECO:0000256" key="9">
    <source>
        <dbReference type="ARBA" id="ARBA00023040"/>
    </source>
</evidence>
<evidence type="ECO:0000259" key="15">
    <source>
        <dbReference type="PROSITE" id="PS50189"/>
    </source>
</evidence>
<evidence type="ECO:0000256" key="7">
    <source>
        <dbReference type="ARBA" id="ARBA00022729"/>
    </source>
</evidence>
<name>A0A8C5ME52_9ANUR</name>
<feature type="chain" id="PRO_5034327049" evidence="13">
    <location>
        <begin position="24"/>
        <end position="287"/>
    </location>
</feature>
<dbReference type="GeneTree" id="ENSGT00940000164657"/>
<evidence type="ECO:0000256" key="12">
    <source>
        <dbReference type="PROSITE-ProRule" id="PRU00090"/>
    </source>
</evidence>
<comment type="similarity">
    <text evidence="3">Belongs to the secreted frizzled-related protein (sFRP) family.</text>
</comment>
<evidence type="ECO:0000256" key="11">
    <source>
        <dbReference type="ARBA" id="ARBA00023224"/>
    </source>
</evidence>
<dbReference type="InterPro" id="IPR001134">
    <property type="entry name" value="Netrin_domain"/>
</dbReference>
<dbReference type="InterPro" id="IPR036790">
    <property type="entry name" value="Frizzled_dom_sf"/>
</dbReference>
<keyword evidence="7 13" id="KW-0732">Signal</keyword>
<keyword evidence="9" id="KW-0675">Receptor</keyword>
<dbReference type="SUPFAM" id="SSF50242">
    <property type="entry name" value="TIMP-like"/>
    <property type="match status" value="1"/>
</dbReference>
<evidence type="ECO:0000256" key="1">
    <source>
        <dbReference type="ARBA" id="ARBA00004613"/>
    </source>
</evidence>
<dbReference type="GO" id="GO:0005615">
    <property type="term" value="C:extracellular space"/>
    <property type="evidence" value="ECO:0007669"/>
    <property type="project" value="TreeGrafter"/>
</dbReference>
<reference evidence="16" key="1">
    <citation type="submission" date="2025-08" db="UniProtKB">
        <authorList>
            <consortium name="Ensembl"/>
        </authorList>
    </citation>
    <scope>IDENTIFICATION</scope>
</reference>
<feature type="disulfide bond" evidence="12">
    <location>
        <begin position="107"/>
        <end position="131"/>
    </location>
</feature>
<proteinExistence type="inferred from homology"/>
<dbReference type="PROSITE" id="PS50189">
    <property type="entry name" value="NTR"/>
    <property type="match status" value="1"/>
</dbReference>
<evidence type="ECO:0000313" key="16">
    <source>
        <dbReference type="Ensembl" id="ENSLLEP00000011705.1"/>
    </source>
</evidence>
<evidence type="ECO:0000256" key="8">
    <source>
        <dbReference type="ARBA" id="ARBA00022782"/>
    </source>
</evidence>
<dbReference type="PANTHER" id="PTHR11309:SF11">
    <property type="entry name" value="SECRETED FRIZZLED-RELATED PROTEIN 2"/>
    <property type="match status" value="1"/>
</dbReference>
<keyword evidence="5" id="KW-0964">Secreted</keyword>
<dbReference type="SMART" id="SM00063">
    <property type="entry name" value="FRI"/>
    <property type="match status" value="1"/>
</dbReference>
<dbReference type="Ensembl" id="ENSLLET00000012176.1">
    <property type="protein sequence ID" value="ENSLLEP00000011705.1"/>
    <property type="gene ID" value="ENSLLEG00000007030.1"/>
</dbReference>
<dbReference type="GO" id="GO:0005886">
    <property type="term" value="C:plasma membrane"/>
    <property type="evidence" value="ECO:0007669"/>
    <property type="project" value="UniProtKB-SubCell"/>
</dbReference>
<comment type="subcellular location">
    <subcellularLocation>
        <location evidence="2">Cell membrane</location>
        <topology evidence="2">Multi-pass membrane protein</topology>
    </subcellularLocation>
    <subcellularLocation>
        <location evidence="1">Secreted</location>
    </subcellularLocation>
</comment>
<dbReference type="GO" id="GO:0060070">
    <property type="term" value="P:canonical Wnt signaling pathway"/>
    <property type="evidence" value="ECO:0007669"/>
    <property type="project" value="TreeGrafter"/>
</dbReference>
<dbReference type="InterPro" id="IPR008993">
    <property type="entry name" value="TIMP-like_OB-fold"/>
</dbReference>
<evidence type="ECO:0000313" key="17">
    <source>
        <dbReference type="Proteomes" id="UP000694569"/>
    </source>
</evidence>
<dbReference type="Proteomes" id="UP000694569">
    <property type="component" value="Unplaced"/>
</dbReference>
<comment type="caution">
    <text evidence="12">Lacks conserved residue(s) required for the propagation of feature annotation.</text>
</comment>
<reference evidence="16" key="2">
    <citation type="submission" date="2025-09" db="UniProtKB">
        <authorList>
            <consortium name="Ensembl"/>
        </authorList>
    </citation>
    <scope>IDENTIFICATION</scope>
</reference>
<dbReference type="InterPro" id="IPR020067">
    <property type="entry name" value="Frizzled_dom"/>
</dbReference>
<feature type="domain" description="FZ" evidence="14">
    <location>
        <begin position="27"/>
        <end position="144"/>
    </location>
</feature>
<evidence type="ECO:0000256" key="2">
    <source>
        <dbReference type="ARBA" id="ARBA00004651"/>
    </source>
</evidence>
<keyword evidence="8" id="KW-0221">Differentiation</keyword>
<dbReference type="OrthoDB" id="5985572at2759"/>
<dbReference type="GO" id="GO:0017147">
    <property type="term" value="F:Wnt-protein binding"/>
    <property type="evidence" value="ECO:0007669"/>
    <property type="project" value="TreeGrafter"/>
</dbReference>